<dbReference type="Gene3D" id="3.10.105.10">
    <property type="entry name" value="Dipeptide-binding Protein, Domain 3"/>
    <property type="match status" value="1"/>
</dbReference>
<keyword evidence="3 4" id="KW-0732">Signal</keyword>
<dbReference type="GO" id="GO:0042597">
    <property type="term" value="C:periplasmic space"/>
    <property type="evidence" value="ECO:0007669"/>
    <property type="project" value="UniProtKB-ARBA"/>
</dbReference>
<keyword evidence="2" id="KW-0813">Transport</keyword>
<protein>
    <submittedName>
        <fullName evidence="6">ABC-type oligopeptide transport system, substrate-binding protein</fullName>
    </submittedName>
</protein>
<gene>
    <name evidence="6" type="ORF">IV36_GL001452</name>
</gene>
<evidence type="ECO:0000256" key="1">
    <source>
        <dbReference type="ARBA" id="ARBA00005695"/>
    </source>
</evidence>
<feature type="domain" description="Solute-binding protein family 5" evidence="5">
    <location>
        <begin position="120"/>
        <end position="515"/>
    </location>
</feature>
<evidence type="ECO:0000256" key="3">
    <source>
        <dbReference type="ARBA" id="ARBA00022729"/>
    </source>
</evidence>
<dbReference type="Gene3D" id="3.40.190.10">
    <property type="entry name" value="Periplasmic binding protein-like II"/>
    <property type="match status" value="1"/>
</dbReference>
<dbReference type="SUPFAM" id="SSF53850">
    <property type="entry name" value="Periplasmic binding protein-like II"/>
    <property type="match status" value="1"/>
</dbReference>
<dbReference type="InterPro" id="IPR039424">
    <property type="entry name" value="SBP_5"/>
</dbReference>
<dbReference type="Proteomes" id="UP000051727">
    <property type="component" value="Unassembled WGS sequence"/>
</dbReference>
<dbReference type="GO" id="GO:0043190">
    <property type="term" value="C:ATP-binding cassette (ABC) transporter complex"/>
    <property type="evidence" value="ECO:0007669"/>
    <property type="project" value="InterPro"/>
</dbReference>
<comment type="caution">
    <text evidence="6">The sequence shown here is derived from an EMBL/GenBank/DDBJ whole genome shotgun (WGS) entry which is preliminary data.</text>
</comment>
<comment type="similarity">
    <text evidence="1">Belongs to the bacterial solute-binding protein 5 family.</text>
</comment>
<evidence type="ECO:0000256" key="4">
    <source>
        <dbReference type="SAM" id="SignalP"/>
    </source>
</evidence>
<dbReference type="PANTHER" id="PTHR30290:SF9">
    <property type="entry name" value="OLIGOPEPTIDE-BINDING PROTEIN APPA"/>
    <property type="match status" value="1"/>
</dbReference>
<dbReference type="GO" id="GO:1904680">
    <property type="term" value="F:peptide transmembrane transporter activity"/>
    <property type="evidence" value="ECO:0007669"/>
    <property type="project" value="TreeGrafter"/>
</dbReference>
<accession>A0A0R2FE84</accession>
<dbReference type="STRING" id="1618.IV36_GL001452"/>
<proteinExistence type="inferred from homology"/>
<organism evidence="6 7">
    <name type="scientific">Liquorilactobacillus mali</name>
    <dbReference type="NCBI Taxonomy" id="1618"/>
    <lineage>
        <taxon>Bacteria</taxon>
        <taxon>Bacillati</taxon>
        <taxon>Bacillota</taxon>
        <taxon>Bacilli</taxon>
        <taxon>Lactobacillales</taxon>
        <taxon>Lactobacillaceae</taxon>
        <taxon>Liquorilactobacillus</taxon>
    </lineage>
</organism>
<evidence type="ECO:0000313" key="7">
    <source>
        <dbReference type="Proteomes" id="UP000051727"/>
    </source>
</evidence>
<dbReference type="GO" id="GO:0015833">
    <property type="term" value="P:peptide transport"/>
    <property type="evidence" value="ECO:0007669"/>
    <property type="project" value="TreeGrafter"/>
</dbReference>
<evidence type="ECO:0000256" key="2">
    <source>
        <dbReference type="ARBA" id="ARBA00022448"/>
    </source>
</evidence>
<evidence type="ECO:0000313" key="6">
    <source>
        <dbReference type="EMBL" id="KRN26873.1"/>
    </source>
</evidence>
<evidence type="ECO:0000259" key="5">
    <source>
        <dbReference type="Pfam" id="PF00496"/>
    </source>
</evidence>
<feature type="chain" id="PRO_5038901343" evidence="4">
    <location>
        <begin position="30"/>
        <end position="604"/>
    </location>
</feature>
<reference evidence="6 7" key="1">
    <citation type="journal article" date="2015" name="Genome Announc.">
        <title>Expanding the biotechnology potential of lactobacilli through comparative genomics of 213 strains and associated genera.</title>
        <authorList>
            <person name="Sun Z."/>
            <person name="Harris H.M."/>
            <person name="McCann A."/>
            <person name="Guo C."/>
            <person name="Argimon S."/>
            <person name="Zhang W."/>
            <person name="Yang X."/>
            <person name="Jeffery I.B."/>
            <person name="Cooney J.C."/>
            <person name="Kagawa T.F."/>
            <person name="Liu W."/>
            <person name="Song Y."/>
            <person name="Salvetti E."/>
            <person name="Wrobel A."/>
            <person name="Rasinkangas P."/>
            <person name="Parkhill J."/>
            <person name="Rea M.C."/>
            <person name="O'Sullivan O."/>
            <person name="Ritari J."/>
            <person name="Douillard F.P."/>
            <person name="Paul Ross R."/>
            <person name="Yang R."/>
            <person name="Briner A.E."/>
            <person name="Felis G.E."/>
            <person name="de Vos W.M."/>
            <person name="Barrangou R."/>
            <person name="Klaenhammer T.R."/>
            <person name="Caufield P.W."/>
            <person name="Cui Y."/>
            <person name="Zhang H."/>
            <person name="O'Toole P.W."/>
        </authorList>
    </citation>
    <scope>NUCLEOTIDE SEQUENCE [LARGE SCALE GENOMIC DNA]</scope>
    <source>
        <strain evidence="6 7">ATCC 27304</strain>
    </source>
</reference>
<sequence>MGGMFMHSSKGKKIIAVAASMLMGLTLTACSSSSSSNSSSTTQVNLKAAFNNTSKTNASANSKSTLKVAEANDSPFEGITDPILQDNMEDQDVFSPGGGDSLFNVDNNYKIIDGGLANLKLSRKSKTATITIRKDAKWSNGMAVTAKDVEYAYEVIANPKTTSSQYSSDFEAIKGMSEYHNGKSSTISGFTYPNGQNGKKVVIHFSRMSPSMQYSGNSFIWGTVEPYEYIKDIPIAKLASSAKLRKSPIFTGAYKLNKVVEGESTSWTPNPYYYGKKPSIKNIVVNVVSTSNIVKAIQTKKYDFVLGGLSGQDYKQLKSQKGYAAVGQPGLSYSYFGFNLGHYDTKKQKNVMDKNSKMANVKLRQAMMYALNLDQLSKKFGNGISWRATTLIPPIFKKYFDKSAVGFPLNIKKANKLLDDAGYKKKGKWRVQPNGKKLTIYFGAMQGTAVQKAEYQDMLQQWHKVGLHVVLASGKLMEMNSFYDTLQKPVQNKIDIYVAAWGLSSEPTPTQLYGVDAVYNMGHFVSKKNTELLNEMNGSKAWNSNYRVKVFKEWQQYMNKQAAYAPDTFSYTWGPVNKRVKGYDVSPKNNEFWSSLSLTSTSMK</sequence>
<dbReference type="AlphaFoldDB" id="A0A0R2FE84"/>
<dbReference type="InterPro" id="IPR030678">
    <property type="entry name" value="Peptide/Ni-bd"/>
</dbReference>
<dbReference type="Pfam" id="PF00496">
    <property type="entry name" value="SBP_bac_5"/>
    <property type="match status" value="1"/>
</dbReference>
<dbReference type="CDD" id="cd08510">
    <property type="entry name" value="PBP2_Lactococcal_OppA_like"/>
    <property type="match status" value="1"/>
</dbReference>
<dbReference type="InterPro" id="IPR000914">
    <property type="entry name" value="SBP_5_dom"/>
</dbReference>
<dbReference type="PATRIC" id="fig|1618.3.peg.1468"/>
<feature type="signal peptide" evidence="4">
    <location>
        <begin position="1"/>
        <end position="29"/>
    </location>
</feature>
<dbReference type="EMBL" id="JQAR01000031">
    <property type="protein sequence ID" value="KRN26873.1"/>
    <property type="molecule type" value="Genomic_DNA"/>
</dbReference>
<dbReference type="PANTHER" id="PTHR30290">
    <property type="entry name" value="PERIPLASMIC BINDING COMPONENT OF ABC TRANSPORTER"/>
    <property type="match status" value="1"/>
</dbReference>
<name>A0A0R2FE84_9LACO</name>
<dbReference type="PIRSF" id="PIRSF002741">
    <property type="entry name" value="MppA"/>
    <property type="match status" value="1"/>
</dbReference>